<keyword evidence="3" id="KW-0862">Zinc</keyword>
<dbReference type="InterPro" id="IPR020458">
    <property type="entry name" value="Znf_DskA_TraR_CS"/>
</dbReference>
<keyword evidence="1" id="KW-0479">Metal-binding</keyword>
<dbReference type="Proteomes" id="UP000029714">
    <property type="component" value="Unassembled WGS sequence"/>
</dbReference>
<evidence type="ECO:0000256" key="2">
    <source>
        <dbReference type="ARBA" id="ARBA00022771"/>
    </source>
</evidence>
<reference evidence="6 9" key="4">
    <citation type="submission" date="2019-12" db="EMBL/GenBank/DDBJ databases">
        <title>Multi-Generational Helicobacter saguini Isolates.</title>
        <authorList>
            <person name="Mannion A."/>
            <person name="Shen Z."/>
            <person name="Fox J.G."/>
        </authorList>
    </citation>
    <scope>NUCLEOTIDE SEQUENCE [LARGE SCALE GENOMIC DNA]</scope>
    <source>
        <strain evidence="6">16-048</strain>
        <strain evidence="9">16-048 (F4)</strain>
    </source>
</reference>
<dbReference type="AlphaFoldDB" id="A0A347VUB8"/>
<evidence type="ECO:0000313" key="8">
    <source>
        <dbReference type="Proteomes" id="UP000029714"/>
    </source>
</evidence>
<dbReference type="STRING" id="1548018.LS64_08140"/>
<evidence type="ECO:0000256" key="1">
    <source>
        <dbReference type="ARBA" id="ARBA00022723"/>
    </source>
</evidence>
<evidence type="ECO:0000256" key="4">
    <source>
        <dbReference type="PROSITE-ProRule" id="PRU00510"/>
    </source>
</evidence>
<evidence type="ECO:0000313" key="9">
    <source>
        <dbReference type="Proteomes" id="UP000477070"/>
    </source>
</evidence>
<name>A0A347VUB8_9HELI</name>
<keyword evidence="8" id="KW-1185">Reference proteome</keyword>
<dbReference type="InterPro" id="IPR000962">
    <property type="entry name" value="Znf_DskA_TraR"/>
</dbReference>
<reference evidence="7 8" key="1">
    <citation type="journal article" date="2014" name="Genome Announc.">
        <title>Draft genome sequences of eight enterohepatic helicobacter species isolated from both laboratory and wild rodents.</title>
        <authorList>
            <person name="Sheh A."/>
            <person name="Shen Z."/>
            <person name="Fox J.G."/>
        </authorList>
    </citation>
    <scope>NUCLEOTIDE SEQUENCE [LARGE SCALE GENOMIC DNA]</scope>
    <source>
        <strain evidence="7 8">MIT 97-6194</strain>
    </source>
</reference>
<evidence type="ECO:0000313" key="6">
    <source>
        <dbReference type="EMBL" id="MWV69308.1"/>
    </source>
</evidence>
<evidence type="ECO:0000256" key="3">
    <source>
        <dbReference type="ARBA" id="ARBA00022833"/>
    </source>
</evidence>
<dbReference type="SUPFAM" id="SSF109635">
    <property type="entry name" value="DnaK suppressor protein DksA, alpha-hairpin domain"/>
    <property type="match status" value="1"/>
</dbReference>
<dbReference type="PROSITE" id="PS01102">
    <property type="entry name" value="ZF_DKSA_1"/>
    <property type="match status" value="1"/>
</dbReference>
<dbReference type="EMBL" id="QBIU01000001">
    <property type="protein sequence ID" value="MWV69308.1"/>
    <property type="molecule type" value="Genomic_DNA"/>
</dbReference>
<dbReference type="InterPro" id="IPR037187">
    <property type="entry name" value="DnaK_N"/>
</dbReference>
<keyword evidence="2" id="KW-0863">Zinc-finger</keyword>
<proteinExistence type="predicted"/>
<feature type="zinc finger region" description="dksA C4-type" evidence="4">
    <location>
        <begin position="84"/>
        <end position="108"/>
    </location>
</feature>
<reference evidence="7 8" key="2">
    <citation type="journal article" date="2016" name="Infect. Immun.">
        <title>Helicobacter saguini, a Novel Helicobacter Isolated from Cotton-Top Tamarins with Ulcerative Colitis, Has Proinflammatory Properties and Induces Typhlocolitis and Dysplasia in Gnotobiotic IL-10-/- Mice.</title>
        <authorList>
            <person name="Shen Z."/>
            <person name="Mannion A."/>
            <person name="Whary M.T."/>
            <person name="Muthupalani S."/>
            <person name="Sheh A."/>
            <person name="Feng Y."/>
            <person name="Gong G."/>
            <person name="Vandamme P."/>
            <person name="Holcombe H.R."/>
            <person name="Paster B.J."/>
            <person name="Fox J.G."/>
        </authorList>
    </citation>
    <scope>NUCLEOTIDE SEQUENCE [LARGE SCALE GENOMIC DNA]</scope>
    <source>
        <strain evidence="7 8">MIT 97-6194</strain>
    </source>
</reference>
<sequence length="125" mass="14848">MSDEDLLELKVRLERRLEYLQEASYKIQKGMKEMGTLKLQDNADIISTQMQIRVQDSMVSQHLNEMKEIESSLRKFESGEYGICEMCEGDIGIERLNAKPHARFCINCREIYEKRENHKKFRERS</sequence>
<dbReference type="PANTHER" id="PTHR33823:SF4">
    <property type="entry name" value="GENERAL STRESS PROTEIN 16O"/>
    <property type="match status" value="1"/>
</dbReference>
<feature type="domain" description="Zinc finger DksA/TraR C4-type" evidence="5">
    <location>
        <begin position="79"/>
        <end position="114"/>
    </location>
</feature>
<evidence type="ECO:0000313" key="7">
    <source>
        <dbReference type="EMBL" id="TLD95075.1"/>
    </source>
</evidence>
<accession>A0A347VUB8</accession>
<dbReference type="PANTHER" id="PTHR33823">
    <property type="entry name" value="RNA POLYMERASE-BINDING TRANSCRIPTION FACTOR DKSA-RELATED"/>
    <property type="match status" value="1"/>
</dbReference>
<dbReference type="SUPFAM" id="SSF57716">
    <property type="entry name" value="Glucocorticoid receptor-like (DNA-binding domain)"/>
    <property type="match status" value="1"/>
</dbReference>
<dbReference type="PROSITE" id="PS51128">
    <property type="entry name" value="ZF_DKSA_2"/>
    <property type="match status" value="1"/>
</dbReference>
<dbReference type="Gene3D" id="1.20.120.910">
    <property type="entry name" value="DksA, coiled-coil domain"/>
    <property type="match status" value="1"/>
</dbReference>
<dbReference type="GO" id="GO:0008270">
    <property type="term" value="F:zinc ion binding"/>
    <property type="evidence" value="ECO:0007669"/>
    <property type="project" value="UniProtKB-KW"/>
</dbReference>
<dbReference type="Pfam" id="PF01258">
    <property type="entry name" value="zf-dskA_traR"/>
    <property type="match status" value="1"/>
</dbReference>
<dbReference type="Proteomes" id="UP000477070">
    <property type="component" value="Unassembled WGS sequence"/>
</dbReference>
<dbReference type="OrthoDB" id="9803742at2"/>
<protein>
    <submittedName>
        <fullName evidence="7">TraR/DksA family transcriptional regulator</fullName>
    </submittedName>
</protein>
<dbReference type="EMBL" id="JRMP02000004">
    <property type="protein sequence ID" value="TLD95075.1"/>
    <property type="molecule type" value="Genomic_DNA"/>
</dbReference>
<reference evidence="7" key="3">
    <citation type="submission" date="2018-04" db="EMBL/GenBank/DDBJ databases">
        <authorList>
            <person name="Sheh A."/>
            <person name="Shen Z."/>
            <person name="Mannion A.J."/>
            <person name="Fox J.G."/>
        </authorList>
    </citation>
    <scope>NUCLEOTIDE SEQUENCE</scope>
    <source>
        <strain evidence="7">MIT 97-6194</strain>
    </source>
</reference>
<evidence type="ECO:0000259" key="5">
    <source>
        <dbReference type="Pfam" id="PF01258"/>
    </source>
</evidence>
<organism evidence="7 8">
    <name type="scientific">Helicobacter saguini</name>
    <dbReference type="NCBI Taxonomy" id="1548018"/>
    <lineage>
        <taxon>Bacteria</taxon>
        <taxon>Pseudomonadati</taxon>
        <taxon>Campylobacterota</taxon>
        <taxon>Epsilonproteobacteria</taxon>
        <taxon>Campylobacterales</taxon>
        <taxon>Helicobacteraceae</taxon>
        <taxon>Helicobacter</taxon>
    </lineage>
</organism>
<comment type="caution">
    <text evidence="7">The sequence shown here is derived from an EMBL/GenBank/DDBJ whole genome shotgun (WGS) entry which is preliminary data.</text>
</comment>
<gene>
    <name evidence="6" type="ORF">DCO61_04605</name>
    <name evidence="7" type="ORF">LS64_003360</name>
</gene>